<evidence type="ECO:0000256" key="1">
    <source>
        <dbReference type="SAM" id="Phobius"/>
    </source>
</evidence>
<dbReference type="Proteomes" id="UP001054945">
    <property type="component" value="Unassembled WGS sequence"/>
</dbReference>
<evidence type="ECO:0000313" key="3">
    <source>
        <dbReference type="Proteomes" id="UP001054945"/>
    </source>
</evidence>
<keyword evidence="3" id="KW-1185">Reference proteome</keyword>
<keyword evidence="1" id="KW-0472">Membrane</keyword>
<protein>
    <submittedName>
        <fullName evidence="2">Uncharacterized protein</fullName>
    </submittedName>
</protein>
<evidence type="ECO:0000313" key="2">
    <source>
        <dbReference type="EMBL" id="GIY99252.1"/>
    </source>
</evidence>
<accession>A0AAV4XW72</accession>
<keyword evidence="1" id="KW-0812">Transmembrane</keyword>
<comment type="caution">
    <text evidence="2">The sequence shown here is derived from an EMBL/GenBank/DDBJ whole genome shotgun (WGS) entry which is preliminary data.</text>
</comment>
<feature type="transmembrane region" description="Helical" evidence="1">
    <location>
        <begin position="57"/>
        <end position="81"/>
    </location>
</feature>
<keyword evidence="1" id="KW-1133">Transmembrane helix</keyword>
<dbReference type="EMBL" id="BPLR01001026">
    <property type="protein sequence ID" value="GIY99252.1"/>
    <property type="molecule type" value="Genomic_DNA"/>
</dbReference>
<name>A0AAV4XW72_CAEEX</name>
<proteinExistence type="predicted"/>
<gene>
    <name evidence="2" type="ORF">CEXT_613671</name>
</gene>
<reference evidence="2 3" key="1">
    <citation type="submission" date="2021-06" db="EMBL/GenBank/DDBJ databases">
        <title>Caerostris extrusa draft genome.</title>
        <authorList>
            <person name="Kono N."/>
            <person name="Arakawa K."/>
        </authorList>
    </citation>
    <scope>NUCLEOTIDE SEQUENCE [LARGE SCALE GENOMIC DNA]</scope>
</reference>
<sequence length="94" mass="10529">MRHVLKQSPAETPAILSNSLHCDPSQLLILRLPQTSPISNPELLCPQLQPWAPLLPCLFSLISLLFLFPFSILIFAAPWLFAPFPCGTFLLVYL</sequence>
<organism evidence="2 3">
    <name type="scientific">Caerostris extrusa</name>
    <name type="common">Bark spider</name>
    <name type="synonym">Caerostris bankana</name>
    <dbReference type="NCBI Taxonomy" id="172846"/>
    <lineage>
        <taxon>Eukaryota</taxon>
        <taxon>Metazoa</taxon>
        <taxon>Ecdysozoa</taxon>
        <taxon>Arthropoda</taxon>
        <taxon>Chelicerata</taxon>
        <taxon>Arachnida</taxon>
        <taxon>Araneae</taxon>
        <taxon>Araneomorphae</taxon>
        <taxon>Entelegynae</taxon>
        <taxon>Araneoidea</taxon>
        <taxon>Araneidae</taxon>
        <taxon>Caerostris</taxon>
    </lineage>
</organism>
<dbReference type="AlphaFoldDB" id="A0AAV4XW72"/>